<keyword evidence="4" id="KW-1185">Reference proteome</keyword>
<keyword evidence="1" id="KW-1133">Transmembrane helix</keyword>
<evidence type="ECO:0000313" key="2">
    <source>
        <dbReference type="EMBL" id="EEC04996.1"/>
    </source>
</evidence>
<dbReference type="VEuPathDB" id="VectorBase:ISCW018101"/>
<dbReference type="VEuPathDB" id="VectorBase:ISCI018101"/>
<keyword evidence="1" id="KW-0812">Transmembrane</keyword>
<sequence length="129" mass="13734">MLQSTSSGTELLLRSQRRLSPIARTRKSKITMMVAAGLLVLVVVSVVLGVALKPRSEKQIDFGLEHAAMARLALANFTFNVSSPVPQGYAASLTALLANNSILLGFIAGKGNATKTVFDAGDYEELDKI</sequence>
<gene>
    <name evidence="2" type="ORF">IscW_ISCW018101</name>
</gene>
<accession>B7PEH4</accession>
<reference evidence="3" key="2">
    <citation type="submission" date="2020-05" db="UniProtKB">
        <authorList>
            <consortium name="EnsemblMetazoa"/>
        </authorList>
    </citation>
    <scope>IDENTIFICATION</scope>
    <source>
        <strain evidence="3">wikel</strain>
    </source>
</reference>
<evidence type="ECO:0000256" key="1">
    <source>
        <dbReference type="SAM" id="Phobius"/>
    </source>
</evidence>
<evidence type="ECO:0000313" key="4">
    <source>
        <dbReference type="Proteomes" id="UP000001555"/>
    </source>
</evidence>
<proteinExistence type="predicted"/>
<keyword evidence="1" id="KW-0472">Membrane</keyword>
<dbReference type="AlphaFoldDB" id="B7PEH4"/>
<dbReference type="EMBL" id="ABJB010814548">
    <property type="status" value="NOT_ANNOTATED_CDS"/>
    <property type="molecule type" value="Genomic_DNA"/>
</dbReference>
<protein>
    <submittedName>
        <fullName evidence="2 3">Uncharacterized protein</fullName>
    </submittedName>
</protein>
<dbReference type="PaxDb" id="6945-B7PEH4"/>
<dbReference type="InParanoid" id="B7PEH4"/>
<reference evidence="2 4" key="1">
    <citation type="submission" date="2008-03" db="EMBL/GenBank/DDBJ databases">
        <title>Annotation of Ixodes scapularis.</title>
        <authorList>
            <consortium name="Ixodes scapularis Genome Project Consortium"/>
            <person name="Caler E."/>
            <person name="Hannick L.I."/>
            <person name="Bidwell S."/>
            <person name="Joardar V."/>
            <person name="Thiagarajan M."/>
            <person name="Amedeo P."/>
            <person name="Galinsky K.J."/>
            <person name="Schobel S."/>
            <person name="Inman J."/>
            <person name="Hostetler J."/>
            <person name="Miller J."/>
            <person name="Hammond M."/>
            <person name="Megy K."/>
            <person name="Lawson D."/>
            <person name="Kodira C."/>
            <person name="Sutton G."/>
            <person name="Meyer J."/>
            <person name="Hill C.A."/>
            <person name="Birren B."/>
            <person name="Nene V."/>
            <person name="Collins F."/>
            <person name="Alarcon-Chaidez F."/>
            <person name="Wikel S."/>
            <person name="Strausberg R."/>
        </authorList>
    </citation>
    <scope>NUCLEOTIDE SEQUENCE [LARGE SCALE GENOMIC DNA]</scope>
    <source>
        <strain evidence="4">Wikel</strain>
        <strain evidence="2">Wikel colony</strain>
    </source>
</reference>
<dbReference type="Proteomes" id="UP000001555">
    <property type="component" value="Unassembled WGS sequence"/>
</dbReference>
<dbReference type="HOGENOM" id="CLU_1951140_0_0_1"/>
<dbReference type="EnsemblMetazoa" id="ISCW018101-RA">
    <property type="protein sequence ID" value="ISCW018101-PA"/>
    <property type="gene ID" value="ISCW018101"/>
</dbReference>
<feature type="transmembrane region" description="Helical" evidence="1">
    <location>
        <begin position="30"/>
        <end position="52"/>
    </location>
</feature>
<organism>
    <name type="scientific">Ixodes scapularis</name>
    <name type="common">Black-legged tick</name>
    <name type="synonym">Deer tick</name>
    <dbReference type="NCBI Taxonomy" id="6945"/>
    <lineage>
        <taxon>Eukaryota</taxon>
        <taxon>Metazoa</taxon>
        <taxon>Ecdysozoa</taxon>
        <taxon>Arthropoda</taxon>
        <taxon>Chelicerata</taxon>
        <taxon>Arachnida</taxon>
        <taxon>Acari</taxon>
        <taxon>Parasitiformes</taxon>
        <taxon>Ixodida</taxon>
        <taxon>Ixodoidea</taxon>
        <taxon>Ixodidae</taxon>
        <taxon>Ixodinae</taxon>
        <taxon>Ixodes</taxon>
    </lineage>
</organism>
<dbReference type="EMBL" id="DS695319">
    <property type="protein sequence ID" value="EEC04996.1"/>
    <property type="molecule type" value="Genomic_DNA"/>
</dbReference>
<evidence type="ECO:0000313" key="3">
    <source>
        <dbReference type="EnsemblMetazoa" id="ISCW018101-PA"/>
    </source>
</evidence>
<name>B7PEH4_IXOSC</name>